<dbReference type="Proteomes" id="UP000076567">
    <property type="component" value="Unassembled WGS sequence"/>
</dbReference>
<proteinExistence type="predicted"/>
<dbReference type="OrthoDB" id="9804542at2"/>
<sequence>METLFLNELPIKLFLKFVNIEEFKNKVQLFRKSNIKNSTDLQLMNAINKVLTFKTPNGMELKLPVIIKTYNKGTRFFRVRKIDPEDHYIPLKGMKIEQDAWNPPNNAVKTRGRLNKKAESLLYVAAGDPNIAIKEARIGEKDNFSLIVYEAKKDINVNMIGLFEHNINLNFEENMKLKLIMDFLRDEFCREAEDKKEYLYRVSELIAKYYFDLPPGVVQDAWCYPSVAYKGSVNACFRPELGRELLQLQGVIICELVNQGIKCNCVAHGYDENGHFLYYPFGSEVQKNVFPEII</sequence>
<reference evidence="2" key="1">
    <citation type="submission" date="2016-01" db="EMBL/GenBank/DDBJ databases">
        <title>Draft genome of Chromobacterium sp. F49.</title>
        <authorList>
            <person name="Hong K.W."/>
        </authorList>
    </citation>
    <scope>NUCLEOTIDE SEQUENCE [LARGE SCALE GENOMIC DNA]</scope>
    <source>
        <strain evidence="2">P7IIIA</strain>
    </source>
</reference>
<dbReference type="EMBL" id="LRFC01000023">
    <property type="protein sequence ID" value="KZE65987.1"/>
    <property type="molecule type" value="Genomic_DNA"/>
</dbReference>
<dbReference type="AlphaFoldDB" id="A0A165NGM7"/>
<name>A0A165NGM7_9BACL</name>
<keyword evidence="2" id="KW-1185">Reference proteome</keyword>
<organism evidence="1 2">
    <name type="scientific">Fictibacillus phosphorivorans</name>
    <dbReference type="NCBI Taxonomy" id="1221500"/>
    <lineage>
        <taxon>Bacteria</taxon>
        <taxon>Bacillati</taxon>
        <taxon>Bacillota</taxon>
        <taxon>Bacilli</taxon>
        <taxon>Bacillales</taxon>
        <taxon>Fictibacillaceae</taxon>
        <taxon>Fictibacillus</taxon>
    </lineage>
</organism>
<evidence type="ECO:0000313" key="1">
    <source>
        <dbReference type="EMBL" id="KZE65987.1"/>
    </source>
</evidence>
<protein>
    <recommendedName>
        <fullName evidence="3">RES domain-containing protein</fullName>
    </recommendedName>
</protein>
<accession>A0A165NGM7</accession>
<comment type="caution">
    <text evidence="1">The sequence shown here is derived from an EMBL/GenBank/DDBJ whole genome shotgun (WGS) entry which is preliminary data.</text>
</comment>
<gene>
    <name evidence="1" type="ORF">AWM68_06300</name>
</gene>
<evidence type="ECO:0008006" key="3">
    <source>
        <dbReference type="Google" id="ProtNLM"/>
    </source>
</evidence>
<evidence type="ECO:0000313" key="2">
    <source>
        <dbReference type="Proteomes" id="UP000076567"/>
    </source>
</evidence>
<dbReference type="RefSeq" id="WP_066241118.1">
    <property type="nucleotide sequence ID" value="NZ_LRFC01000023.1"/>
</dbReference>